<dbReference type="Proteomes" id="UP000314294">
    <property type="component" value="Unassembled WGS sequence"/>
</dbReference>
<gene>
    <name evidence="2" type="ORF">EYF80_033847</name>
</gene>
<feature type="region of interest" description="Disordered" evidence="1">
    <location>
        <begin position="48"/>
        <end position="88"/>
    </location>
</feature>
<dbReference type="EMBL" id="SRLO01000441">
    <property type="protein sequence ID" value="TNN55960.1"/>
    <property type="molecule type" value="Genomic_DNA"/>
</dbReference>
<sequence length="88" mass="9675">MVRLLLSRPRARVLPRGSGECECRNGSNASCARAPAPQLCAALERSAASRQVSDLWLPQRGERKHRAGRRSHSVCVSKTTEDHGRALQ</sequence>
<comment type="caution">
    <text evidence="2">The sequence shown here is derived from an EMBL/GenBank/DDBJ whole genome shotgun (WGS) entry which is preliminary data.</text>
</comment>
<reference evidence="2 3" key="1">
    <citation type="submission" date="2019-03" db="EMBL/GenBank/DDBJ databases">
        <title>First draft genome of Liparis tanakae, snailfish: a comprehensive survey of snailfish specific genes.</title>
        <authorList>
            <person name="Kim W."/>
            <person name="Song I."/>
            <person name="Jeong J.-H."/>
            <person name="Kim D."/>
            <person name="Kim S."/>
            <person name="Ryu S."/>
            <person name="Song J.Y."/>
            <person name="Lee S.K."/>
        </authorList>
    </citation>
    <scope>NUCLEOTIDE SEQUENCE [LARGE SCALE GENOMIC DNA]</scope>
    <source>
        <tissue evidence="2">Muscle</tissue>
    </source>
</reference>
<evidence type="ECO:0000256" key="1">
    <source>
        <dbReference type="SAM" id="MobiDB-lite"/>
    </source>
</evidence>
<name>A0A4Z2GRS9_9TELE</name>
<evidence type="ECO:0000313" key="3">
    <source>
        <dbReference type="Proteomes" id="UP000314294"/>
    </source>
</evidence>
<feature type="compositionally biased region" description="Basic residues" evidence="1">
    <location>
        <begin position="62"/>
        <end position="72"/>
    </location>
</feature>
<feature type="compositionally biased region" description="Basic and acidic residues" evidence="1">
    <location>
        <begin position="79"/>
        <end position="88"/>
    </location>
</feature>
<proteinExistence type="predicted"/>
<protein>
    <submittedName>
        <fullName evidence="2">Uncharacterized protein</fullName>
    </submittedName>
</protein>
<accession>A0A4Z2GRS9</accession>
<dbReference type="AlphaFoldDB" id="A0A4Z2GRS9"/>
<organism evidence="2 3">
    <name type="scientific">Liparis tanakae</name>
    <name type="common">Tanaka's snailfish</name>
    <dbReference type="NCBI Taxonomy" id="230148"/>
    <lineage>
        <taxon>Eukaryota</taxon>
        <taxon>Metazoa</taxon>
        <taxon>Chordata</taxon>
        <taxon>Craniata</taxon>
        <taxon>Vertebrata</taxon>
        <taxon>Euteleostomi</taxon>
        <taxon>Actinopterygii</taxon>
        <taxon>Neopterygii</taxon>
        <taxon>Teleostei</taxon>
        <taxon>Neoteleostei</taxon>
        <taxon>Acanthomorphata</taxon>
        <taxon>Eupercaria</taxon>
        <taxon>Perciformes</taxon>
        <taxon>Cottioidei</taxon>
        <taxon>Cottales</taxon>
        <taxon>Liparidae</taxon>
        <taxon>Liparis</taxon>
    </lineage>
</organism>
<evidence type="ECO:0000313" key="2">
    <source>
        <dbReference type="EMBL" id="TNN55960.1"/>
    </source>
</evidence>
<keyword evidence="3" id="KW-1185">Reference proteome</keyword>